<dbReference type="GO" id="GO:0006203">
    <property type="term" value="P:dGTP catabolic process"/>
    <property type="evidence" value="ECO:0007669"/>
    <property type="project" value="TreeGrafter"/>
</dbReference>
<dbReference type="NCBIfam" id="TIGR01353">
    <property type="entry name" value="dGTP_triPase"/>
    <property type="match status" value="1"/>
</dbReference>
<dbReference type="InterPro" id="IPR050135">
    <property type="entry name" value="dGTPase-like"/>
</dbReference>
<dbReference type="eggNOG" id="COG0232">
    <property type="taxonomic scope" value="Bacteria"/>
</dbReference>
<dbReference type="PANTHER" id="PTHR11373:SF32">
    <property type="entry name" value="DEOXYGUANOSINETRIPHOSPHATE TRIPHOSPHOHYDROLASE"/>
    <property type="match status" value="1"/>
</dbReference>
<dbReference type="CDD" id="cd00077">
    <property type="entry name" value="HDc"/>
    <property type="match status" value="1"/>
</dbReference>
<dbReference type="OrthoDB" id="9803619at2"/>
<dbReference type="SMART" id="SM00471">
    <property type="entry name" value="HDc"/>
    <property type="match status" value="1"/>
</dbReference>
<dbReference type="InterPro" id="IPR026875">
    <property type="entry name" value="PHydrolase_assoc_dom"/>
</dbReference>
<dbReference type="PATRIC" id="fig|1217703.3.peg.955"/>
<dbReference type="InterPro" id="IPR006674">
    <property type="entry name" value="HD_domain"/>
</dbReference>
<dbReference type="SUPFAM" id="SSF109604">
    <property type="entry name" value="HD-domain/PDEase-like"/>
    <property type="match status" value="1"/>
</dbReference>
<dbReference type="InterPro" id="IPR003607">
    <property type="entry name" value="HD/PDEase_dom"/>
</dbReference>
<evidence type="ECO:0000259" key="2">
    <source>
        <dbReference type="PROSITE" id="PS51831"/>
    </source>
</evidence>
<organism evidence="3 4">
    <name type="scientific">Acinetobacter dispersus</name>
    <dbReference type="NCBI Taxonomy" id="70348"/>
    <lineage>
        <taxon>Bacteria</taxon>
        <taxon>Pseudomonadati</taxon>
        <taxon>Pseudomonadota</taxon>
        <taxon>Gammaproteobacteria</taxon>
        <taxon>Moraxellales</taxon>
        <taxon>Moraxellaceae</taxon>
        <taxon>Acinetobacter</taxon>
    </lineage>
</organism>
<keyword evidence="4" id="KW-1185">Reference proteome</keyword>
<dbReference type="Gene3D" id="1.10.3210.10">
    <property type="entry name" value="Hypothetical protein af1432"/>
    <property type="match status" value="1"/>
</dbReference>
<dbReference type="Pfam" id="PF13286">
    <property type="entry name" value="HD_assoc"/>
    <property type="match status" value="1"/>
</dbReference>
<dbReference type="InterPro" id="IPR006261">
    <property type="entry name" value="dGTPase"/>
</dbReference>
<evidence type="ECO:0000313" key="3">
    <source>
        <dbReference type="EMBL" id="ENW94078.1"/>
    </source>
</evidence>
<dbReference type="HOGENOM" id="CLU_028163_2_1_6"/>
<accession>N9LCW1</accession>
<dbReference type="EMBL" id="APRL01000010">
    <property type="protein sequence ID" value="ENW94078.1"/>
    <property type="molecule type" value="Genomic_DNA"/>
</dbReference>
<protein>
    <recommendedName>
        <fullName evidence="2">HD domain-containing protein</fullName>
    </recommendedName>
</protein>
<sequence length="474" mass="54651">MEHLSENINTLLSYIQPIRLRKTSKGTESLLEATESDKGRVINSPAFRRLQQKAQVFPLEANASVRSRLTHSIEVAHIGRYIAQEILYKIQKEYKVESLDFEKMTSFVNTVETACLLHDIGNPPFGHLGEAAIRQWFKKQIDNYKNNLGQCMFKELSSNIDNLDLHKFDGNPQGFRLIRLLSGNDEFGLNLTCSLLLSTIKYPYTIDKSDKVGIFKLCYSTYQEACEKINWKEGKHFPLKNIMDTADFIAYSMSDLEDALEKQIVTEEQIIKHFIKFINEKKIDVNLIFHLDDLNLDTLNFLKFKTSIINTAAKEAATNFCLKLDLLLDGTNNIDLIEKNTDIHKILDEVFDYAKKNIYCHESAEKIELAGRNIIQGLLNHCEILMCLPEDKFNCLLQYPEESTSSPKKLGLDFELRLLRRLPKSHIRKYTLSVKSDPSNEIIYRAHLIVDYISGMTDDFALEMYQLLEGIRIQ</sequence>
<feature type="domain" description="HD" evidence="2">
    <location>
        <begin position="68"/>
        <end position="252"/>
    </location>
</feature>
<dbReference type="GO" id="GO:0008832">
    <property type="term" value="F:dGTPase activity"/>
    <property type="evidence" value="ECO:0007669"/>
    <property type="project" value="TreeGrafter"/>
</dbReference>
<dbReference type="AlphaFoldDB" id="N9LCW1"/>
<dbReference type="Proteomes" id="UP000013261">
    <property type="component" value="Unassembled WGS sequence"/>
</dbReference>
<keyword evidence="1" id="KW-0378">Hydrolase</keyword>
<reference evidence="3 4" key="1">
    <citation type="submission" date="2013-02" db="EMBL/GenBank/DDBJ databases">
        <title>The Genome Sequence of Acinetobacter sp. ANC 4105.</title>
        <authorList>
            <consortium name="The Broad Institute Genome Sequencing Platform"/>
            <consortium name="The Broad Institute Genome Sequencing Center for Infectious Disease"/>
            <person name="Cerqueira G."/>
            <person name="Feldgarden M."/>
            <person name="Courvalin P."/>
            <person name="Perichon B."/>
            <person name="Grillot-Courvalin C."/>
            <person name="Clermont D."/>
            <person name="Rocha E."/>
            <person name="Yoon E.-J."/>
            <person name="Nemec A."/>
            <person name="Walker B."/>
            <person name="Young S.K."/>
            <person name="Zeng Q."/>
            <person name="Gargeya S."/>
            <person name="Fitzgerald M."/>
            <person name="Haas B."/>
            <person name="Abouelleil A."/>
            <person name="Alvarado L."/>
            <person name="Arachchi H.M."/>
            <person name="Berlin A.M."/>
            <person name="Chapman S.B."/>
            <person name="Dewar J."/>
            <person name="Goldberg J."/>
            <person name="Griggs A."/>
            <person name="Gujja S."/>
            <person name="Hansen M."/>
            <person name="Howarth C."/>
            <person name="Imamovic A."/>
            <person name="Larimer J."/>
            <person name="McCowan C."/>
            <person name="Murphy C."/>
            <person name="Neiman D."/>
            <person name="Pearson M."/>
            <person name="Priest M."/>
            <person name="Roberts A."/>
            <person name="Saif S."/>
            <person name="Shea T."/>
            <person name="Sisk P."/>
            <person name="Sykes S."/>
            <person name="Wortman J."/>
            <person name="Nusbaum C."/>
            <person name="Birren B."/>
        </authorList>
    </citation>
    <scope>NUCLEOTIDE SEQUENCE [LARGE SCALE GENOMIC DNA]</scope>
    <source>
        <strain evidence="3 4">ANC 4105</strain>
    </source>
</reference>
<dbReference type="RefSeq" id="WP_005185706.1">
    <property type="nucleotide sequence ID" value="NZ_KB850049.1"/>
</dbReference>
<proteinExistence type="predicted"/>
<evidence type="ECO:0000313" key="4">
    <source>
        <dbReference type="Proteomes" id="UP000013261"/>
    </source>
</evidence>
<dbReference type="Pfam" id="PF01966">
    <property type="entry name" value="HD"/>
    <property type="match status" value="1"/>
</dbReference>
<evidence type="ECO:0000256" key="1">
    <source>
        <dbReference type="ARBA" id="ARBA00022801"/>
    </source>
</evidence>
<gene>
    <name evidence="3" type="ORF">F904_00993</name>
</gene>
<dbReference type="PROSITE" id="PS51831">
    <property type="entry name" value="HD"/>
    <property type="match status" value="1"/>
</dbReference>
<comment type="caution">
    <text evidence="3">The sequence shown here is derived from an EMBL/GenBank/DDBJ whole genome shotgun (WGS) entry which is preliminary data.</text>
</comment>
<name>N9LCW1_9GAMM</name>
<dbReference type="PANTHER" id="PTHR11373">
    <property type="entry name" value="DEOXYNUCLEOSIDE TRIPHOSPHATE TRIPHOSPHOHYDROLASE"/>
    <property type="match status" value="1"/>
</dbReference>